<dbReference type="STRING" id="1566387.QV13_22945"/>
<dbReference type="InterPro" id="IPR050256">
    <property type="entry name" value="Glycosyltransferase_2"/>
</dbReference>
<organism evidence="3 4">
    <name type="scientific">Mesorhizobium hungaricum</name>
    <dbReference type="NCBI Taxonomy" id="1566387"/>
    <lineage>
        <taxon>Bacteria</taxon>
        <taxon>Pseudomonadati</taxon>
        <taxon>Pseudomonadota</taxon>
        <taxon>Alphaproteobacteria</taxon>
        <taxon>Hyphomicrobiales</taxon>
        <taxon>Phyllobacteriaceae</taxon>
        <taxon>Mesorhizobium</taxon>
    </lineage>
</organism>
<dbReference type="PANTHER" id="PTHR48090">
    <property type="entry name" value="UNDECAPRENYL-PHOSPHATE 4-DEOXY-4-FORMAMIDO-L-ARABINOSE TRANSFERASE-RELATED"/>
    <property type="match status" value="1"/>
</dbReference>
<feature type="domain" description="Glycosyltransferase 2-like" evidence="2">
    <location>
        <begin position="12"/>
        <end position="176"/>
    </location>
</feature>
<keyword evidence="1" id="KW-0472">Membrane</keyword>
<keyword evidence="1" id="KW-0812">Transmembrane</keyword>
<gene>
    <name evidence="3" type="ORF">QV13_22945</name>
</gene>
<dbReference type="RefSeq" id="WP_036253670.1">
    <property type="nucleotide sequence ID" value="NZ_MDEO01000036.1"/>
</dbReference>
<accession>A0A1C2DCW6</accession>
<keyword evidence="3" id="KW-0808">Transferase</keyword>
<dbReference type="OrthoDB" id="7527830at2"/>
<evidence type="ECO:0000259" key="2">
    <source>
        <dbReference type="Pfam" id="PF00535"/>
    </source>
</evidence>
<protein>
    <submittedName>
        <fullName evidence="3">Glycosyl transferase family 2</fullName>
    </submittedName>
</protein>
<dbReference type="CDD" id="cd04179">
    <property type="entry name" value="DPM_DPG-synthase_like"/>
    <property type="match status" value="1"/>
</dbReference>
<keyword evidence="1" id="KW-1133">Transmembrane helix</keyword>
<dbReference type="Pfam" id="PF00535">
    <property type="entry name" value="Glycos_transf_2"/>
    <property type="match status" value="1"/>
</dbReference>
<dbReference type="AlphaFoldDB" id="A0A1C2DCW6"/>
<sequence length="346" mass="38344">MANLPMQTPSISVVIPCYRVGAHILDVIRSIGPEVTTIFAVDDRCPDGSGKFVRENCTDPRVAVLENTHNLGVGGAVMRGYEEAIAAGAEIIVKIDGDGQMDPALLPAFVVPIAAGDADYTKGNRFFDPEAFEAMPRARVVGNAALSFMTKLSTGYWNIFDPTNGYTAIHARVAERLPFKKISNRYFFETDILFRLNSLNAVVVDVPMQARYEDEVSGLRIGKIIPEFFAKHVRNFIKRIIYRYFTRDFTAASVELVAGLLLVSFGMIWGSYHWYLSAIRDIVATAGTVMIAALTVLMGLQLLLAFLNYDIASVPKRVLHPNLSRWKLHRLSLITDKAAVNEDDPI</sequence>
<dbReference type="Proteomes" id="UP000094412">
    <property type="component" value="Unassembled WGS sequence"/>
</dbReference>
<dbReference type="Gene3D" id="3.90.550.10">
    <property type="entry name" value="Spore Coat Polysaccharide Biosynthesis Protein SpsA, Chain A"/>
    <property type="match status" value="1"/>
</dbReference>
<dbReference type="SUPFAM" id="SSF53448">
    <property type="entry name" value="Nucleotide-diphospho-sugar transferases"/>
    <property type="match status" value="1"/>
</dbReference>
<comment type="caution">
    <text evidence="3">The sequence shown here is derived from an EMBL/GenBank/DDBJ whole genome shotgun (WGS) entry which is preliminary data.</text>
</comment>
<dbReference type="GO" id="GO:0016740">
    <property type="term" value="F:transferase activity"/>
    <property type="evidence" value="ECO:0007669"/>
    <property type="project" value="UniProtKB-KW"/>
</dbReference>
<feature type="transmembrane region" description="Helical" evidence="1">
    <location>
        <begin position="282"/>
        <end position="307"/>
    </location>
</feature>
<name>A0A1C2DCW6_9HYPH</name>
<evidence type="ECO:0000256" key="1">
    <source>
        <dbReference type="SAM" id="Phobius"/>
    </source>
</evidence>
<dbReference type="InterPro" id="IPR001173">
    <property type="entry name" value="Glyco_trans_2-like"/>
</dbReference>
<evidence type="ECO:0000313" key="3">
    <source>
        <dbReference type="EMBL" id="OCX12476.1"/>
    </source>
</evidence>
<feature type="transmembrane region" description="Helical" evidence="1">
    <location>
        <begin position="249"/>
        <end position="270"/>
    </location>
</feature>
<dbReference type="EMBL" id="MDEO01000036">
    <property type="protein sequence ID" value="OCX12476.1"/>
    <property type="molecule type" value="Genomic_DNA"/>
</dbReference>
<dbReference type="InterPro" id="IPR029044">
    <property type="entry name" value="Nucleotide-diphossugar_trans"/>
</dbReference>
<evidence type="ECO:0000313" key="4">
    <source>
        <dbReference type="Proteomes" id="UP000094412"/>
    </source>
</evidence>
<dbReference type="PANTHER" id="PTHR48090:SF6">
    <property type="entry name" value="SLR5056 PROTEIN"/>
    <property type="match status" value="1"/>
</dbReference>
<reference evidence="3 4" key="1">
    <citation type="submission" date="2016-08" db="EMBL/GenBank/DDBJ databases">
        <title>Whole genome sequence of Mesorhizobium sp. strain UASWS1009 isolated from industrial sewage.</title>
        <authorList>
            <person name="Crovadore J."/>
            <person name="Calmin G."/>
            <person name="Chablais R."/>
            <person name="Cochard B."/>
            <person name="Lefort F."/>
        </authorList>
    </citation>
    <scope>NUCLEOTIDE SEQUENCE [LARGE SCALE GENOMIC DNA]</scope>
    <source>
        <strain evidence="3 4">UASWS1009</strain>
    </source>
</reference>
<keyword evidence="4" id="KW-1185">Reference proteome</keyword>
<proteinExistence type="predicted"/>